<dbReference type="PANTHER" id="PTHR33572:SF18">
    <property type="entry name" value="SPORE DEVELOPMENT REGULATOR VOSA"/>
    <property type="match status" value="1"/>
</dbReference>
<dbReference type="Pfam" id="PF11754">
    <property type="entry name" value="Velvet"/>
    <property type="match status" value="1"/>
</dbReference>
<evidence type="ECO:0000256" key="1">
    <source>
        <dbReference type="ARBA" id="ARBA00004123"/>
    </source>
</evidence>
<keyword evidence="4" id="KW-0804">Transcription</keyword>
<evidence type="ECO:0000259" key="6">
    <source>
        <dbReference type="PROSITE" id="PS51821"/>
    </source>
</evidence>
<dbReference type="InterPro" id="IPR038491">
    <property type="entry name" value="Velvet_dom_sf"/>
</dbReference>
<evidence type="ECO:0000313" key="8">
    <source>
        <dbReference type="Proteomes" id="UP001221757"/>
    </source>
</evidence>
<dbReference type="InterPro" id="IPR037525">
    <property type="entry name" value="Velvet_dom"/>
</dbReference>
<protein>
    <submittedName>
        <fullName evidence="7">Velvet factor-domain-containing protein</fullName>
    </submittedName>
</protein>
<organism evidence="7 8">
    <name type="scientific">Mycena rosella</name>
    <name type="common">Pink bonnet</name>
    <name type="synonym">Agaricus rosellus</name>
    <dbReference type="NCBI Taxonomy" id="1033263"/>
    <lineage>
        <taxon>Eukaryota</taxon>
        <taxon>Fungi</taxon>
        <taxon>Dikarya</taxon>
        <taxon>Basidiomycota</taxon>
        <taxon>Agaricomycotina</taxon>
        <taxon>Agaricomycetes</taxon>
        <taxon>Agaricomycetidae</taxon>
        <taxon>Agaricales</taxon>
        <taxon>Marasmiineae</taxon>
        <taxon>Mycenaceae</taxon>
        <taxon>Mycena</taxon>
    </lineage>
</organism>
<keyword evidence="3" id="KW-0805">Transcription regulation</keyword>
<evidence type="ECO:0000256" key="5">
    <source>
        <dbReference type="ARBA" id="ARBA00023242"/>
    </source>
</evidence>
<accession>A0AAD7BLE1</accession>
<evidence type="ECO:0000256" key="3">
    <source>
        <dbReference type="ARBA" id="ARBA00023015"/>
    </source>
</evidence>
<name>A0AAD7BLE1_MYCRO</name>
<dbReference type="AlphaFoldDB" id="A0AAD7BLE1"/>
<proteinExistence type="predicted"/>
<comment type="caution">
    <text evidence="7">The sequence shown here is derived from an EMBL/GenBank/DDBJ whole genome shotgun (WGS) entry which is preliminary data.</text>
</comment>
<reference evidence="7" key="1">
    <citation type="submission" date="2023-03" db="EMBL/GenBank/DDBJ databases">
        <title>Massive genome expansion in bonnet fungi (Mycena s.s.) driven by repeated elements and novel gene families across ecological guilds.</title>
        <authorList>
            <consortium name="Lawrence Berkeley National Laboratory"/>
            <person name="Harder C.B."/>
            <person name="Miyauchi S."/>
            <person name="Viragh M."/>
            <person name="Kuo A."/>
            <person name="Thoen E."/>
            <person name="Andreopoulos B."/>
            <person name="Lu D."/>
            <person name="Skrede I."/>
            <person name="Drula E."/>
            <person name="Henrissat B."/>
            <person name="Morin E."/>
            <person name="Kohler A."/>
            <person name="Barry K."/>
            <person name="LaButti K."/>
            <person name="Morin E."/>
            <person name="Salamov A."/>
            <person name="Lipzen A."/>
            <person name="Mereny Z."/>
            <person name="Hegedus B."/>
            <person name="Baldrian P."/>
            <person name="Stursova M."/>
            <person name="Weitz H."/>
            <person name="Taylor A."/>
            <person name="Grigoriev I.V."/>
            <person name="Nagy L.G."/>
            <person name="Martin F."/>
            <person name="Kauserud H."/>
        </authorList>
    </citation>
    <scope>NUCLEOTIDE SEQUENCE</scope>
    <source>
        <strain evidence="7">CBHHK067</strain>
    </source>
</reference>
<dbReference type="PANTHER" id="PTHR33572">
    <property type="entry name" value="SPORE DEVELOPMENT REGULATOR VOSA"/>
    <property type="match status" value="1"/>
</dbReference>
<keyword evidence="2" id="KW-0749">Sporulation</keyword>
<dbReference type="PROSITE" id="PS51821">
    <property type="entry name" value="VELVET"/>
    <property type="match status" value="1"/>
</dbReference>
<gene>
    <name evidence="7" type="ORF">B0H17DRAFT_1218974</name>
</gene>
<keyword evidence="8" id="KW-1185">Reference proteome</keyword>
<dbReference type="GO" id="GO:0030435">
    <property type="term" value="P:sporulation resulting in formation of a cellular spore"/>
    <property type="evidence" value="ECO:0007669"/>
    <property type="project" value="UniProtKB-KW"/>
</dbReference>
<feature type="domain" description="Velvet" evidence="6">
    <location>
        <begin position="1"/>
        <end position="166"/>
    </location>
</feature>
<dbReference type="EMBL" id="JARKIE010000621">
    <property type="protein sequence ID" value="KAJ7624148.1"/>
    <property type="molecule type" value="Genomic_DNA"/>
</dbReference>
<dbReference type="InterPro" id="IPR021740">
    <property type="entry name" value="Velvet"/>
</dbReference>
<evidence type="ECO:0000313" key="7">
    <source>
        <dbReference type="EMBL" id="KAJ7624148.1"/>
    </source>
</evidence>
<dbReference type="Proteomes" id="UP001221757">
    <property type="component" value="Unassembled WGS sequence"/>
</dbReference>
<evidence type="ECO:0000256" key="2">
    <source>
        <dbReference type="ARBA" id="ARBA00022969"/>
    </source>
</evidence>
<comment type="subcellular location">
    <subcellularLocation>
        <location evidence="1">Nucleus</location>
    </subcellularLocation>
</comment>
<sequence>MSPSFIHPPRVLNRRALDPCPVVELCFTDRQSKQRVYIPIYQLNGYTLFTALVLVNSETTIAFASDGMTPALCGTVSSSPTPAPDPDTDPALPTIFFAFHDLGVRLAGSYRLRFTLSFCGGIEHTKCMVAFSAPFRVVGGEHYSGVQCATALTRMLAKHGVRVRIRENAHGTKTRARAEGKVEIKTARKGRDRIDATGTLAVLAPSTSPPPCADPWPDFLRAAAAVQDYANW</sequence>
<evidence type="ECO:0000256" key="4">
    <source>
        <dbReference type="ARBA" id="ARBA00023163"/>
    </source>
</evidence>
<dbReference type="GO" id="GO:0005634">
    <property type="term" value="C:nucleus"/>
    <property type="evidence" value="ECO:0007669"/>
    <property type="project" value="UniProtKB-SubCell"/>
</dbReference>
<keyword evidence="5" id="KW-0539">Nucleus</keyword>
<dbReference type="Gene3D" id="2.60.40.3960">
    <property type="entry name" value="Velvet domain"/>
    <property type="match status" value="1"/>
</dbReference>